<protein>
    <submittedName>
        <fullName evidence="1">Uncharacterized protein</fullName>
    </submittedName>
</protein>
<comment type="caution">
    <text evidence="1">The sequence shown here is derived from an EMBL/GenBank/DDBJ whole genome shotgun (WGS) entry which is preliminary data.</text>
</comment>
<organism evidence="1 2">
    <name type="scientific">Burkholderia ubonensis</name>
    <dbReference type="NCBI Taxonomy" id="101571"/>
    <lineage>
        <taxon>Bacteria</taxon>
        <taxon>Pseudomonadati</taxon>
        <taxon>Pseudomonadota</taxon>
        <taxon>Betaproteobacteria</taxon>
        <taxon>Burkholderiales</taxon>
        <taxon>Burkholderiaceae</taxon>
        <taxon>Burkholderia</taxon>
        <taxon>Burkholderia cepacia complex</taxon>
    </lineage>
</organism>
<dbReference type="RefSeq" id="WP_059637856.1">
    <property type="nucleotide sequence ID" value="NZ_LOTK01000067.1"/>
</dbReference>
<dbReference type="Proteomes" id="UP000065521">
    <property type="component" value="Unassembled WGS sequence"/>
</dbReference>
<evidence type="ECO:0000313" key="2">
    <source>
        <dbReference type="Proteomes" id="UP000065521"/>
    </source>
</evidence>
<dbReference type="AlphaFoldDB" id="A0A102JXB3"/>
<gene>
    <name evidence="1" type="ORF">WI38_31930</name>
</gene>
<proteinExistence type="predicted"/>
<evidence type="ECO:0000313" key="1">
    <source>
        <dbReference type="EMBL" id="KUZ82025.1"/>
    </source>
</evidence>
<accession>A0A102JXB3</accession>
<name>A0A102JXB3_9BURK</name>
<sequence>MTGKVYIANVSASNATYLVNDSLIRTPARPMNPVTYAPYFVIVTRSRYGEPPGTFGMGENRFSAVFNDTIQPEPRRTDYTIPIPASYSIDDDLILYVYRNSVLLLTRRGVVIPTESA</sequence>
<dbReference type="EMBL" id="LOTN01000071">
    <property type="protein sequence ID" value="KUZ82025.1"/>
    <property type="molecule type" value="Genomic_DNA"/>
</dbReference>
<reference evidence="1 2" key="1">
    <citation type="submission" date="2015-11" db="EMBL/GenBank/DDBJ databases">
        <title>Expanding the genomic diversity of Burkholderia species for the development of highly accurate diagnostics.</title>
        <authorList>
            <person name="Sahl J."/>
            <person name="Keim P."/>
            <person name="Wagner D."/>
        </authorList>
    </citation>
    <scope>NUCLEOTIDE SEQUENCE [LARGE SCALE GENOMIC DNA]</scope>
    <source>
        <strain evidence="1 2">RF32-BP4</strain>
    </source>
</reference>